<keyword evidence="3 5" id="KW-0547">Nucleotide-binding</keyword>
<dbReference type="NCBIfam" id="TIGR00231">
    <property type="entry name" value="small_GTP"/>
    <property type="match status" value="1"/>
</dbReference>
<dbReference type="PRINTS" id="PR00328">
    <property type="entry name" value="SAR1GTPBP"/>
</dbReference>
<keyword evidence="8" id="KW-1133">Transmembrane helix</keyword>
<dbReference type="GO" id="GO:0051649">
    <property type="term" value="P:establishment of localization in cell"/>
    <property type="evidence" value="ECO:0007669"/>
    <property type="project" value="UniProtKB-ARBA"/>
</dbReference>
<keyword evidence="2" id="KW-0519">Myristate</keyword>
<dbReference type="InterPro" id="IPR027417">
    <property type="entry name" value="P-loop_NTPase"/>
</dbReference>
<feature type="binding site" evidence="6">
    <location>
        <position position="70"/>
    </location>
    <ligand>
        <name>Mg(2+)</name>
        <dbReference type="ChEBI" id="CHEBI:18420"/>
    </ligand>
</feature>
<keyword evidence="4 5" id="KW-0342">GTP-binding</keyword>
<evidence type="ECO:0000256" key="8">
    <source>
        <dbReference type="SAM" id="Phobius"/>
    </source>
</evidence>
<dbReference type="SMART" id="SM00178">
    <property type="entry name" value="SAR"/>
    <property type="match status" value="1"/>
</dbReference>
<dbReference type="GO" id="GO:0046872">
    <property type="term" value="F:metal ion binding"/>
    <property type="evidence" value="ECO:0007669"/>
    <property type="project" value="UniProtKB-KW"/>
</dbReference>
<dbReference type="GO" id="GO:0005525">
    <property type="term" value="F:GTP binding"/>
    <property type="evidence" value="ECO:0007669"/>
    <property type="project" value="UniProtKB-KW"/>
</dbReference>
<dbReference type="SUPFAM" id="SSF52540">
    <property type="entry name" value="P-loop containing nucleoside triphosphate hydrolases"/>
    <property type="match status" value="1"/>
</dbReference>
<keyword evidence="8" id="KW-0812">Transmembrane</keyword>
<dbReference type="CDD" id="cd00878">
    <property type="entry name" value="Arf_Arl"/>
    <property type="match status" value="1"/>
</dbReference>
<reference evidence="9 10" key="1">
    <citation type="submission" date="2023-10" db="EMBL/GenBank/DDBJ databases">
        <title>Genomes of two closely related lineages of the louse Polyplax serrata with different host specificities.</title>
        <authorList>
            <person name="Martinu J."/>
            <person name="Tarabai H."/>
            <person name="Stefka J."/>
            <person name="Hypsa V."/>
        </authorList>
    </citation>
    <scope>NUCLEOTIDE SEQUENCE [LARGE SCALE GENOMIC DNA]</scope>
    <source>
        <strain evidence="9">HR10_N</strain>
    </source>
</reference>
<evidence type="ECO:0000256" key="7">
    <source>
        <dbReference type="RuleBase" id="RU003925"/>
    </source>
</evidence>
<feature type="binding site" evidence="5">
    <location>
        <position position="112"/>
    </location>
    <ligand>
        <name>GTP</name>
        <dbReference type="ChEBI" id="CHEBI:37565"/>
    </ligand>
</feature>
<organism evidence="9 10">
    <name type="scientific">Polyplax serrata</name>
    <name type="common">Common mouse louse</name>
    <dbReference type="NCBI Taxonomy" id="468196"/>
    <lineage>
        <taxon>Eukaryota</taxon>
        <taxon>Metazoa</taxon>
        <taxon>Ecdysozoa</taxon>
        <taxon>Arthropoda</taxon>
        <taxon>Hexapoda</taxon>
        <taxon>Insecta</taxon>
        <taxon>Pterygota</taxon>
        <taxon>Neoptera</taxon>
        <taxon>Paraneoptera</taxon>
        <taxon>Psocodea</taxon>
        <taxon>Troctomorpha</taxon>
        <taxon>Phthiraptera</taxon>
        <taxon>Anoplura</taxon>
        <taxon>Polyplacidae</taxon>
        <taxon>Polyplax</taxon>
    </lineage>
</organism>
<dbReference type="PANTHER" id="PTHR45697">
    <property type="entry name" value="ADP-RIBOSYLATION FACTOR-LIKE PROTEIN 2-RELATED"/>
    <property type="match status" value="1"/>
</dbReference>
<evidence type="ECO:0000256" key="2">
    <source>
        <dbReference type="ARBA" id="ARBA00022707"/>
    </source>
</evidence>
<gene>
    <name evidence="9" type="ORF">RUM43_007989</name>
</gene>
<dbReference type="AlphaFoldDB" id="A0AAN8P2M4"/>
<dbReference type="InterPro" id="IPR044612">
    <property type="entry name" value="ARL2/3"/>
</dbReference>
<dbReference type="SMART" id="SM00177">
    <property type="entry name" value="ARF"/>
    <property type="match status" value="1"/>
</dbReference>
<dbReference type="PROSITE" id="PS51417">
    <property type="entry name" value="ARF"/>
    <property type="match status" value="1"/>
</dbReference>
<dbReference type="InterPro" id="IPR006689">
    <property type="entry name" value="Small_GTPase_ARF/SAR"/>
</dbReference>
<proteinExistence type="inferred from homology"/>
<comment type="similarity">
    <text evidence="1 7">Belongs to the small GTPase superfamily. Arf family.</text>
</comment>
<evidence type="ECO:0000256" key="3">
    <source>
        <dbReference type="ARBA" id="ARBA00022741"/>
    </source>
</evidence>
<evidence type="ECO:0000256" key="4">
    <source>
        <dbReference type="ARBA" id="ARBA00023134"/>
    </source>
</evidence>
<dbReference type="GO" id="GO:0003924">
    <property type="term" value="F:GTPase activity"/>
    <property type="evidence" value="ECO:0007669"/>
    <property type="project" value="InterPro"/>
</dbReference>
<keyword evidence="6" id="KW-0479">Metal-binding</keyword>
<protein>
    <recommendedName>
        <fullName evidence="11">ADP-ribosylation factor-like protein 3</fullName>
    </recommendedName>
</protein>
<dbReference type="Proteomes" id="UP001372834">
    <property type="component" value="Unassembled WGS sequence"/>
</dbReference>
<feature type="transmembrane region" description="Helical" evidence="8">
    <location>
        <begin position="12"/>
        <end position="30"/>
    </location>
</feature>
<feature type="binding site" evidence="5">
    <location>
        <begin position="63"/>
        <end position="70"/>
    </location>
    <ligand>
        <name>GTP</name>
        <dbReference type="ChEBI" id="CHEBI:37565"/>
    </ligand>
</feature>
<feature type="binding site" evidence="5">
    <location>
        <begin position="168"/>
        <end position="171"/>
    </location>
    <ligand>
        <name>GTP</name>
        <dbReference type="ChEBI" id="CHEBI:37565"/>
    </ligand>
</feature>
<sequence>MDLKLTDRTVKSILLLGSGLVLGYCAYTGYRILKRRQLTSIDEGFEDVSKIEDSLQKRILVLGLENAGKTTIVSQIYSGSVINSRDLKPTEGFNVTTMETNGLSINIWEIGGRDNVRTYWPTFLQDTDILVFIVDAADLHKLSLAIKEVRWLIADDRLANVPVLLLANKQDLPNAISPQQVADALDFSTIYESKHRIKVLGTQTPVGTTERHPSIVEVEKTLLLLVRSLTNG</sequence>
<evidence type="ECO:0000256" key="1">
    <source>
        <dbReference type="ARBA" id="ARBA00010290"/>
    </source>
</evidence>
<accession>A0AAN8P2M4</accession>
<dbReference type="EMBL" id="JAWJWE010000003">
    <property type="protein sequence ID" value="KAK6639714.1"/>
    <property type="molecule type" value="Genomic_DNA"/>
</dbReference>
<evidence type="ECO:0000256" key="5">
    <source>
        <dbReference type="PIRSR" id="PIRSR606689-1"/>
    </source>
</evidence>
<evidence type="ECO:0008006" key="11">
    <source>
        <dbReference type="Google" id="ProtNLM"/>
    </source>
</evidence>
<name>A0AAN8P2M4_POLSC</name>
<dbReference type="InterPro" id="IPR005225">
    <property type="entry name" value="Small_GTP-bd"/>
</dbReference>
<feature type="binding site" evidence="6">
    <location>
        <position position="90"/>
    </location>
    <ligand>
        <name>Mg(2+)</name>
        <dbReference type="ChEBI" id="CHEBI:18420"/>
    </ligand>
</feature>
<keyword evidence="8" id="KW-0472">Membrane</keyword>
<keyword evidence="6" id="KW-0460">Magnesium</keyword>
<evidence type="ECO:0000256" key="6">
    <source>
        <dbReference type="PIRSR" id="PIRSR606689-2"/>
    </source>
</evidence>
<dbReference type="Pfam" id="PF00025">
    <property type="entry name" value="Arf"/>
    <property type="match status" value="1"/>
</dbReference>
<comment type="caution">
    <text evidence="9">The sequence shown here is derived from an EMBL/GenBank/DDBJ whole genome shotgun (WGS) entry which is preliminary data.</text>
</comment>
<keyword evidence="2" id="KW-0449">Lipoprotein</keyword>
<dbReference type="GO" id="GO:0016192">
    <property type="term" value="P:vesicle-mediated transport"/>
    <property type="evidence" value="ECO:0007669"/>
    <property type="project" value="UniProtKB-ARBA"/>
</dbReference>
<dbReference type="Gene3D" id="3.40.50.300">
    <property type="entry name" value="P-loop containing nucleotide triphosphate hydrolases"/>
    <property type="match status" value="1"/>
</dbReference>
<evidence type="ECO:0000313" key="9">
    <source>
        <dbReference type="EMBL" id="KAK6639714.1"/>
    </source>
</evidence>
<evidence type="ECO:0000313" key="10">
    <source>
        <dbReference type="Proteomes" id="UP001372834"/>
    </source>
</evidence>